<keyword evidence="7" id="KW-1185">Reference proteome</keyword>
<comment type="similarity">
    <text evidence="1">Belongs to the sigma-70 factor family. ECF subfamily.</text>
</comment>
<evidence type="ECO:0000256" key="1">
    <source>
        <dbReference type="ARBA" id="ARBA00010641"/>
    </source>
</evidence>
<evidence type="ECO:0000259" key="5">
    <source>
        <dbReference type="Pfam" id="PF08281"/>
    </source>
</evidence>
<evidence type="ECO:0000313" key="6">
    <source>
        <dbReference type="EMBL" id="MDT0264470.1"/>
    </source>
</evidence>
<dbReference type="SUPFAM" id="SSF88659">
    <property type="entry name" value="Sigma3 and sigma4 domains of RNA polymerase sigma factors"/>
    <property type="match status" value="1"/>
</dbReference>
<keyword evidence="4" id="KW-0804">Transcription</keyword>
<dbReference type="InterPro" id="IPR036388">
    <property type="entry name" value="WH-like_DNA-bd_sf"/>
</dbReference>
<dbReference type="InterPro" id="IPR039425">
    <property type="entry name" value="RNA_pol_sigma-70-like"/>
</dbReference>
<comment type="caution">
    <text evidence="6">The sequence shown here is derived from an EMBL/GenBank/DDBJ whole genome shotgun (WGS) entry which is preliminary data.</text>
</comment>
<sequence>MPWLLMIAHRRAVDRVRASQAAMVRAALHAALHADRPYDSVTEDVLTSLQARCVRAAIAELSEPQRRALILAYFVGHTHTEVATLLNLPQGTAKNHIHDGLTHLRGLVPAHA</sequence>
<reference evidence="7" key="1">
    <citation type="submission" date="2023-07" db="EMBL/GenBank/DDBJ databases">
        <title>30 novel species of actinomycetes from the DSMZ collection.</title>
        <authorList>
            <person name="Nouioui I."/>
        </authorList>
    </citation>
    <scope>NUCLEOTIDE SEQUENCE [LARGE SCALE GENOMIC DNA]</scope>
    <source>
        <strain evidence="7">DSM 44399</strain>
    </source>
</reference>
<protein>
    <submittedName>
        <fullName evidence="6">Sigma factor-like helix-turn-helix DNA-binding protein</fullName>
    </submittedName>
</protein>
<evidence type="ECO:0000313" key="7">
    <source>
        <dbReference type="Proteomes" id="UP001183176"/>
    </source>
</evidence>
<evidence type="ECO:0000256" key="3">
    <source>
        <dbReference type="ARBA" id="ARBA00023082"/>
    </source>
</evidence>
<accession>A0ABU2JHL1</accession>
<dbReference type="PANTHER" id="PTHR43133:SF66">
    <property type="entry name" value="ECF RNA POLYMERASE SIGMA FACTOR SIGK"/>
    <property type="match status" value="1"/>
</dbReference>
<feature type="domain" description="RNA polymerase sigma factor 70 region 4 type 2" evidence="5">
    <location>
        <begin position="52"/>
        <end position="104"/>
    </location>
</feature>
<dbReference type="Pfam" id="PF08281">
    <property type="entry name" value="Sigma70_r4_2"/>
    <property type="match status" value="1"/>
</dbReference>
<dbReference type="RefSeq" id="WP_311425607.1">
    <property type="nucleotide sequence ID" value="NZ_JAVREH010000118.1"/>
</dbReference>
<gene>
    <name evidence="6" type="ORF">RM423_24255</name>
</gene>
<keyword evidence="2" id="KW-0805">Transcription regulation</keyword>
<dbReference type="InterPro" id="IPR013249">
    <property type="entry name" value="RNA_pol_sigma70_r4_t2"/>
</dbReference>
<evidence type="ECO:0000256" key="4">
    <source>
        <dbReference type="ARBA" id="ARBA00023163"/>
    </source>
</evidence>
<dbReference type="PANTHER" id="PTHR43133">
    <property type="entry name" value="RNA POLYMERASE ECF-TYPE SIGMA FACTO"/>
    <property type="match status" value="1"/>
</dbReference>
<dbReference type="EMBL" id="JAVREH010000118">
    <property type="protein sequence ID" value="MDT0264470.1"/>
    <property type="molecule type" value="Genomic_DNA"/>
</dbReference>
<organism evidence="6 7">
    <name type="scientific">Jatrophihabitans lederbergiae</name>
    <dbReference type="NCBI Taxonomy" id="3075547"/>
    <lineage>
        <taxon>Bacteria</taxon>
        <taxon>Bacillati</taxon>
        <taxon>Actinomycetota</taxon>
        <taxon>Actinomycetes</taxon>
        <taxon>Jatrophihabitantales</taxon>
        <taxon>Jatrophihabitantaceae</taxon>
        <taxon>Jatrophihabitans</taxon>
    </lineage>
</organism>
<name>A0ABU2JHL1_9ACTN</name>
<dbReference type="CDD" id="cd06171">
    <property type="entry name" value="Sigma70_r4"/>
    <property type="match status" value="1"/>
</dbReference>
<dbReference type="Gene3D" id="1.10.10.10">
    <property type="entry name" value="Winged helix-like DNA-binding domain superfamily/Winged helix DNA-binding domain"/>
    <property type="match status" value="1"/>
</dbReference>
<dbReference type="InterPro" id="IPR013324">
    <property type="entry name" value="RNA_pol_sigma_r3/r4-like"/>
</dbReference>
<proteinExistence type="inferred from homology"/>
<evidence type="ECO:0000256" key="2">
    <source>
        <dbReference type="ARBA" id="ARBA00023015"/>
    </source>
</evidence>
<keyword evidence="3" id="KW-0731">Sigma factor</keyword>
<dbReference type="Proteomes" id="UP001183176">
    <property type="component" value="Unassembled WGS sequence"/>
</dbReference>